<dbReference type="InterPro" id="IPR038269">
    <property type="entry name" value="SCAN_sf"/>
</dbReference>
<dbReference type="EMBL" id="JANPWB010000012">
    <property type="protein sequence ID" value="KAJ1113264.1"/>
    <property type="molecule type" value="Genomic_DNA"/>
</dbReference>
<feature type="domain" description="SCAN box" evidence="2">
    <location>
        <begin position="149"/>
        <end position="227"/>
    </location>
</feature>
<evidence type="ECO:0000256" key="1">
    <source>
        <dbReference type="SAM" id="MobiDB-lite"/>
    </source>
</evidence>
<evidence type="ECO:0000313" key="4">
    <source>
        <dbReference type="Proteomes" id="UP001066276"/>
    </source>
</evidence>
<gene>
    <name evidence="3" type="ORF">NDU88_001518</name>
</gene>
<reference evidence="3" key="1">
    <citation type="journal article" date="2022" name="bioRxiv">
        <title>Sequencing and chromosome-scale assembly of the giantPleurodeles waltlgenome.</title>
        <authorList>
            <person name="Brown T."/>
            <person name="Elewa A."/>
            <person name="Iarovenko S."/>
            <person name="Subramanian E."/>
            <person name="Araus A.J."/>
            <person name="Petzold A."/>
            <person name="Susuki M."/>
            <person name="Suzuki K.-i.T."/>
            <person name="Hayashi T."/>
            <person name="Toyoda A."/>
            <person name="Oliveira C."/>
            <person name="Osipova E."/>
            <person name="Leigh N.D."/>
            <person name="Simon A."/>
            <person name="Yun M.H."/>
        </authorList>
    </citation>
    <scope>NUCLEOTIDE SEQUENCE</scope>
    <source>
        <strain evidence="3">20211129_DDA</strain>
        <tissue evidence="3">Liver</tissue>
    </source>
</reference>
<name>A0AAV7NCU1_PLEWA</name>
<dbReference type="AlphaFoldDB" id="A0AAV7NCU1"/>
<dbReference type="SUPFAM" id="SSF47353">
    <property type="entry name" value="Retrovirus capsid dimerization domain-like"/>
    <property type="match status" value="1"/>
</dbReference>
<feature type="region of interest" description="Disordered" evidence="1">
    <location>
        <begin position="233"/>
        <end position="259"/>
    </location>
</feature>
<comment type="caution">
    <text evidence="3">The sequence shown here is derived from an EMBL/GenBank/DDBJ whole genome shotgun (WGS) entry which is preliminary data.</text>
</comment>
<dbReference type="Proteomes" id="UP001066276">
    <property type="component" value="Chromosome 8"/>
</dbReference>
<proteinExistence type="predicted"/>
<dbReference type="PANTHER" id="PTHR46888">
    <property type="entry name" value="ZINC KNUCKLE DOMAINCONTAINING PROTEIN-RELATED"/>
    <property type="match status" value="1"/>
</dbReference>
<dbReference type="PANTHER" id="PTHR46888:SF1">
    <property type="entry name" value="RIBONUCLEASE H"/>
    <property type="match status" value="1"/>
</dbReference>
<dbReference type="Pfam" id="PF02023">
    <property type="entry name" value="SCAN"/>
    <property type="match status" value="1"/>
</dbReference>
<evidence type="ECO:0000259" key="2">
    <source>
        <dbReference type="PROSITE" id="PS50804"/>
    </source>
</evidence>
<evidence type="ECO:0000313" key="3">
    <source>
        <dbReference type="EMBL" id="KAJ1113264.1"/>
    </source>
</evidence>
<sequence>MEQVVHPLWECQRKLECALEKHMKQAEVDRTVFAIAIHSQGDNLTKMAEGQSQLVAGTDRSRGPTVSRAMVQLQKYVPGQVPVAFFLNFERAARASSWPSERWPIYLALLFTGEAQVAYQIVNRVGTTGCGEVKEFIMDRLGIDQATHRLKFRKERGTPGDTPKTLFDRITDTADRWLKPLESTKQEIMEKIYLEQYLEALPFQMQKWLLQHAGLTLDHAVEMATSLVCAQSRGYSPDPEKISKPFPLSSHKNEKKPNKTINETSNVRLGNLNLW</sequence>
<dbReference type="InterPro" id="IPR003309">
    <property type="entry name" value="SCAN_dom"/>
</dbReference>
<keyword evidence="4" id="KW-1185">Reference proteome</keyword>
<dbReference type="Gene3D" id="1.10.4020.10">
    <property type="entry name" value="DNA breaking-rejoining enzymes"/>
    <property type="match status" value="1"/>
</dbReference>
<organism evidence="3 4">
    <name type="scientific">Pleurodeles waltl</name>
    <name type="common">Iberian ribbed newt</name>
    <dbReference type="NCBI Taxonomy" id="8319"/>
    <lineage>
        <taxon>Eukaryota</taxon>
        <taxon>Metazoa</taxon>
        <taxon>Chordata</taxon>
        <taxon>Craniata</taxon>
        <taxon>Vertebrata</taxon>
        <taxon>Euteleostomi</taxon>
        <taxon>Amphibia</taxon>
        <taxon>Batrachia</taxon>
        <taxon>Caudata</taxon>
        <taxon>Salamandroidea</taxon>
        <taxon>Salamandridae</taxon>
        <taxon>Pleurodelinae</taxon>
        <taxon>Pleurodeles</taxon>
    </lineage>
</organism>
<protein>
    <recommendedName>
        <fullName evidence="2">SCAN box domain-containing protein</fullName>
    </recommendedName>
</protein>
<dbReference type="PROSITE" id="PS50804">
    <property type="entry name" value="SCAN_BOX"/>
    <property type="match status" value="1"/>
</dbReference>
<accession>A0AAV7NCU1</accession>